<dbReference type="RefSeq" id="WP_231004009.1">
    <property type="nucleotide sequence ID" value="NZ_JAJNEC010000005.1"/>
</dbReference>
<dbReference type="Proteomes" id="UP001199816">
    <property type="component" value="Unassembled WGS sequence"/>
</dbReference>
<accession>A0ABS8PNZ4</accession>
<evidence type="ECO:0000313" key="2">
    <source>
        <dbReference type="Proteomes" id="UP001199816"/>
    </source>
</evidence>
<name>A0ABS8PNZ4_9BACT</name>
<protein>
    <recommendedName>
        <fullName evidence="3">Transposase</fullName>
    </recommendedName>
</protein>
<keyword evidence="2" id="KW-1185">Reference proteome</keyword>
<organism evidence="1 2">
    <name type="scientific">Niabella pedocola</name>
    <dbReference type="NCBI Taxonomy" id="1752077"/>
    <lineage>
        <taxon>Bacteria</taxon>
        <taxon>Pseudomonadati</taxon>
        <taxon>Bacteroidota</taxon>
        <taxon>Chitinophagia</taxon>
        <taxon>Chitinophagales</taxon>
        <taxon>Chitinophagaceae</taxon>
        <taxon>Niabella</taxon>
    </lineage>
</organism>
<dbReference type="EMBL" id="JAJNEC010000005">
    <property type="protein sequence ID" value="MCD2422731.1"/>
    <property type="molecule type" value="Genomic_DNA"/>
</dbReference>
<evidence type="ECO:0008006" key="3">
    <source>
        <dbReference type="Google" id="ProtNLM"/>
    </source>
</evidence>
<evidence type="ECO:0000313" key="1">
    <source>
        <dbReference type="EMBL" id="MCD2422731.1"/>
    </source>
</evidence>
<gene>
    <name evidence="1" type="ORF">LQ567_08160</name>
</gene>
<comment type="caution">
    <text evidence="1">The sequence shown here is derived from an EMBL/GenBank/DDBJ whole genome shotgun (WGS) entry which is preliminary data.</text>
</comment>
<reference evidence="1 2" key="1">
    <citation type="submission" date="2021-11" db="EMBL/GenBank/DDBJ databases">
        <title>Genomic of Niabella pedocola.</title>
        <authorList>
            <person name="Wu T."/>
        </authorList>
    </citation>
    <scope>NUCLEOTIDE SEQUENCE [LARGE SCALE GENOMIC DNA]</scope>
    <source>
        <strain evidence="1 2">JCM 31011</strain>
    </source>
</reference>
<sequence>MSILKNTKKRSRKKLVLNGTTVYMVSFDPAVDGTLFSDKLKKVNALLEKTIFLKQP</sequence>
<proteinExistence type="predicted"/>